<dbReference type="EMBL" id="AMGM01000035">
    <property type="protein sequence ID" value="EKB49017.1"/>
    <property type="molecule type" value="Genomic_DNA"/>
</dbReference>
<dbReference type="AlphaFoldDB" id="K1L9W3"/>
<dbReference type="InterPro" id="IPR025665">
    <property type="entry name" value="Beta-barrel_OMP_2"/>
</dbReference>
<dbReference type="SUPFAM" id="SSF56925">
    <property type="entry name" value="OMPA-like"/>
    <property type="match status" value="1"/>
</dbReference>
<reference evidence="3 4" key="1">
    <citation type="journal article" date="2012" name="J. Bacteriol.">
        <title>Draft Genome Sequence of Cecembia lonarensis Strain LW9T, Isolated from Lonar Lake, a Haloalkaline Lake in India.</title>
        <authorList>
            <person name="Shivaji S."/>
            <person name="Ara S."/>
            <person name="Singh A."/>
            <person name="Pinnaka A.K."/>
        </authorList>
    </citation>
    <scope>NUCLEOTIDE SEQUENCE [LARGE SCALE GENOMIC DNA]</scope>
    <source>
        <strain evidence="3 4">LW9</strain>
    </source>
</reference>
<organism evidence="3 4">
    <name type="scientific">Cecembia lonarensis (strain CCUG 58316 / KCTC 22772 / LW9)</name>
    <dbReference type="NCBI Taxonomy" id="1225176"/>
    <lineage>
        <taxon>Bacteria</taxon>
        <taxon>Pseudomonadati</taxon>
        <taxon>Bacteroidota</taxon>
        <taxon>Cytophagia</taxon>
        <taxon>Cytophagales</taxon>
        <taxon>Cyclobacteriaceae</taxon>
        <taxon>Cecembia</taxon>
    </lineage>
</organism>
<dbReference type="Proteomes" id="UP000004478">
    <property type="component" value="Unassembled WGS sequence"/>
</dbReference>
<evidence type="ECO:0000313" key="3">
    <source>
        <dbReference type="EMBL" id="EKB49017.1"/>
    </source>
</evidence>
<gene>
    <name evidence="3" type="ORF">B879_02360</name>
</gene>
<feature type="chain" id="PRO_5003850650" description="Outer membrane protein beta-barrel domain-containing protein" evidence="1">
    <location>
        <begin position="23"/>
        <end position="182"/>
    </location>
</feature>
<keyword evidence="1" id="KW-0732">Signal</keyword>
<dbReference type="InterPro" id="IPR011250">
    <property type="entry name" value="OMP/PagP_B-barrel"/>
</dbReference>
<feature type="signal peptide" evidence="1">
    <location>
        <begin position="1"/>
        <end position="22"/>
    </location>
</feature>
<evidence type="ECO:0000256" key="1">
    <source>
        <dbReference type="SAM" id="SignalP"/>
    </source>
</evidence>
<evidence type="ECO:0000259" key="2">
    <source>
        <dbReference type="Pfam" id="PF13568"/>
    </source>
</evidence>
<comment type="caution">
    <text evidence="3">The sequence shown here is derived from an EMBL/GenBank/DDBJ whole genome shotgun (WGS) entry which is preliminary data.</text>
</comment>
<protein>
    <recommendedName>
        <fullName evidence="2">Outer membrane protein beta-barrel domain-containing protein</fullName>
    </recommendedName>
</protein>
<proteinExistence type="predicted"/>
<dbReference type="RefSeq" id="WP_009185389.1">
    <property type="nucleotide sequence ID" value="NZ_AMGM01000035.1"/>
</dbReference>
<accession>K1L9W3</accession>
<dbReference type="Pfam" id="PF13568">
    <property type="entry name" value="OMP_b-brl_2"/>
    <property type="match status" value="1"/>
</dbReference>
<evidence type="ECO:0000313" key="4">
    <source>
        <dbReference type="Proteomes" id="UP000004478"/>
    </source>
</evidence>
<feature type="domain" description="Outer membrane protein beta-barrel" evidence="2">
    <location>
        <begin position="20"/>
        <end position="162"/>
    </location>
</feature>
<keyword evidence="4" id="KW-1185">Reference proteome</keyword>
<sequence length="182" mass="20328">MKKPFLLLLGILLVFSATSSYAQFGARGGLNVANFDGFSFNSRVGFHLGAFYEYKLQDELTIEPGLYFSQKGYKSSSGDIKENLNYIDIPILVRYHIGDMFNVFAGPQGSLLVSRKYTLNGNVSQTMEVLRGYDIAGVFGVGVDLPFDLNVQVSYDLGLISLNYFDVNVKNRVFKLSVARRF</sequence>
<name>K1L9W3_CECL9</name>